<evidence type="ECO:0000256" key="1">
    <source>
        <dbReference type="SAM" id="Coils"/>
    </source>
</evidence>
<protein>
    <submittedName>
        <fullName evidence="3">Uncharacterized protein</fullName>
    </submittedName>
</protein>
<evidence type="ECO:0000313" key="3">
    <source>
        <dbReference type="EMBL" id="KGF15600.1"/>
    </source>
</evidence>
<organism evidence="3 4">
    <name type="scientific">Corynebacterium freneyi DNF00450</name>
    <dbReference type="NCBI Taxonomy" id="1287475"/>
    <lineage>
        <taxon>Bacteria</taxon>
        <taxon>Bacillati</taxon>
        <taxon>Actinomycetota</taxon>
        <taxon>Actinomycetes</taxon>
        <taxon>Mycobacteriales</taxon>
        <taxon>Corynebacteriaceae</taxon>
        <taxon>Corynebacterium</taxon>
    </lineage>
</organism>
<evidence type="ECO:0000313" key="4">
    <source>
        <dbReference type="Proteomes" id="UP000029548"/>
    </source>
</evidence>
<accession>A0A095XZF2</accession>
<dbReference type="AlphaFoldDB" id="A0A095XZF2"/>
<dbReference type="Proteomes" id="UP000029548">
    <property type="component" value="Unassembled WGS sequence"/>
</dbReference>
<dbReference type="eggNOG" id="ENOG5031MIA">
    <property type="taxonomic scope" value="Bacteria"/>
</dbReference>
<sequence length="115" mass="12967">MTKQERIDAKVAAGLSRLDAEIEIAKEDADERIARLRRRQEREQKRIDARAVEIIERDHAELWADAQRQARVEIEAERDKRSAARRRAAAAPTPDAQQPAHDGGYDFSPGGGDQP</sequence>
<feature type="compositionally biased region" description="Low complexity" evidence="2">
    <location>
        <begin position="89"/>
        <end position="100"/>
    </location>
</feature>
<gene>
    <name evidence="3" type="ORF">HMPREF1650_10875</name>
</gene>
<feature type="region of interest" description="Disordered" evidence="2">
    <location>
        <begin position="74"/>
        <end position="115"/>
    </location>
</feature>
<comment type="caution">
    <text evidence="3">The sequence shown here is derived from an EMBL/GenBank/DDBJ whole genome shotgun (WGS) entry which is preliminary data.</text>
</comment>
<proteinExistence type="predicted"/>
<dbReference type="EMBL" id="JRNE01000074">
    <property type="protein sequence ID" value="KGF15600.1"/>
    <property type="molecule type" value="Genomic_DNA"/>
</dbReference>
<keyword evidence="1" id="KW-0175">Coiled coil</keyword>
<name>A0A095XZF2_9CORY</name>
<feature type="coiled-coil region" evidence="1">
    <location>
        <begin position="19"/>
        <end position="46"/>
    </location>
</feature>
<reference evidence="3 4" key="1">
    <citation type="submission" date="2014-07" db="EMBL/GenBank/DDBJ databases">
        <authorList>
            <person name="McCorrison J."/>
            <person name="Sanka R."/>
            <person name="Torralba M."/>
            <person name="Gillis M."/>
            <person name="Haft D.H."/>
            <person name="Methe B."/>
            <person name="Sutton G."/>
            <person name="Nelson K.E."/>
        </authorList>
    </citation>
    <scope>NUCLEOTIDE SEQUENCE [LARGE SCALE GENOMIC DNA]</scope>
    <source>
        <strain evidence="3 4">DNF00450</strain>
    </source>
</reference>
<evidence type="ECO:0000256" key="2">
    <source>
        <dbReference type="SAM" id="MobiDB-lite"/>
    </source>
</evidence>